<evidence type="ECO:0000313" key="2">
    <source>
        <dbReference type="EMBL" id="GAC95631.1"/>
    </source>
</evidence>
<dbReference type="HOGENOM" id="CLU_1190335_0_0_1"/>
<accession>R9P2R7</accession>
<reference evidence="3" key="1">
    <citation type="journal article" date="2013" name="Genome Announc.">
        <title>Draft genome sequence of the basidiomycetous yeast-like fungus Pseudozyma hubeiensis SY62, which produces an abundant amount of the biosurfactant mannosylerythritol lipids.</title>
        <authorList>
            <person name="Konishi M."/>
            <person name="Hatada Y."/>
            <person name="Horiuchi J."/>
        </authorList>
    </citation>
    <scope>NUCLEOTIDE SEQUENCE [LARGE SCALE GENOMIC DNA]</scope>
    <source>
        <strain evidence="3">SY62</strain>
    </source>
</reference>
<gene>
    <name evidence="2" type="ORF">PHSY_003207</name>
</gene>
<sequence length="233" mass="25604">MARRVVELNLLLRTAECLEMCKMEQWTEKEDVPSADLETHVLSDDEDSIARSSCSAWKKRQPSSSKWHDNGDDDDDDDGGGSGKLSPKQASARTVPGSVASGLSSGASTRGQRNAGAAEKIPSLQQHNTELNSRLLLLDFLFNGRSIRHVASARQPLTGSITSLVAQSNRRHLALQRQRDKPRRHLRNLVIWKRSTDTICNHDLQPRSATLASVVGATLRGKSKHHDDNGGRG</sequence>
<feature type="compositionally biased region" description="Basic and acidic residues" evidence="1">
    <location>
        <begin position="28"/>
        <end position="43"/>
    </location>
</feature>
<protein>
    <submittedName>
        <fullName evidence="2">DNA repair protein</fullName>
    </submittedName>
</protein>
<dbReference type="GeneID" id="24108497"/>
<dbReference type="RefSeq" id="XP_012189218.1">
    <property type="nucleotide sequence ID" value="XM_012333828.1"/>
</dbReference>
<dbReference type="EMBL" id="DF238795">
    <property type="protein sequence ID" value="GAC95631.1"/>
    <property type="molecule type" value="Genomic_DNA"/>
</dbReference>
<evidence type="ECO:0000256" key="1">
    <source>
        <dbReference type="SAM" id="MobiDB-lite"/>
    </source>
</evidence>
<feature type="compositionally biased region" description="Low complexity" evidence="1">
    <location>
        <begin position="97"/>
        <end position="108"/>
    </location>
</feature>
<evidence type="ECO:0000313" key="3">
    <source>
        <dbReference type="Proteomes" id="UP000014071"/>
    </source>
</evidence>
<organism evidence="2 3">
    <name type="scientific">Pseudozyma hubeiensis (strain SY62)</name>
    <name type="common">Yeast</name>
    <dbReference type="NCBI Taxonomy" id="1305764"/>
    <lineage>
        <taxon>Eukaryota</taxon>
        <taxon>Fungi</taxon>
        <taxon>Dikarya</taxon>
        <taxon>Basidiomycota</taxon>
        <taxon>Ustilaginomycotina</taxon>
        <taxon>Ustilaginomycetes</taxon>
        <taxon>Ustilaginales</taxon>
        <taxon>Ustilaginaceae</taxon>
        <taxon>Pseudozyma</taxon>
    </lineage>
</organism>
<feature type="region of interest" description="Disordered" evidence="1">
    <location>
        <begin position="28"/>
        <end position="125"/>
    </location>
</feature>
<dbReference type="Proteomes" id="UP000014071">
    <property type="component" value="Unassembled WGS sequence"/>
</dbReference>
<keyword evidence="3" id="KW-1185">Reference proteome</keyword>
<name>R9P2R7_PSEHS</name>
<dbReference type="AlphaFoldDB" id="R9P2R7"/>
<proteinExistence type="predicted"/>